<evidence type="ECO:0000313" key="4">
    <source>
        <dbReference type="EMBL" id="KAH7358594.1"/>
    </source>
</evidence>
<sequence>MLRTASRPLGGLVRPAQPSSIIFRNYAAGMGAYRKQARQQMLEAEKDMSNKQKVTRDQVRAHMSFLPGFFIPMPLANVPKAPKQFATYQYYRIKAKVLDYLAILSLRWQSKKTMFTKAAMGINRGKALAAGKALHARLGQAMASGDRGELRQIAMPRLYESLAATLDKRDRHTRATWEIITNHGARLVAHRCALLPKPFPDNMVVEQAVVAIDTTQKLERYDARTNELVPGSTKVQRRTEYVGIHRSWNKKTNESDAWSLLGNTKETTLEDWNDWLFYEQQQAQDNVNKKLKQAREGTL</sequence>
<dbReference type="Proteomes" id="UP000813385">
    <property type="component" value="Unassembled WGS sequence"/>
</dbReference>
<dbReference type="PANTHER" id="PTHR28554:SF1">
    <property type="entry name" value="LARGE RIBOSOMAL SUBUNIT PROTEIN ML45"/>
    <property type="match status" value="1"/>
</dbReference>
<evidence type="ECO:0000256" key="3">
    <source>
        <dbReference type="ARBA" id="ARBA00023128"/>
    </source>
</evidence>
<comment type="caution">
    <text evidence="4">The sequence shown here is derived from an EMBL/GenBank/DDBJ whole genome shotgun (WGS) entry which is preliminary data.</text>
</comment>
<name>A0A8K0X1E8_9PEZI</name>
<evidence type="ECO:0000313" key="5">
    <source>
        <dbReference type="Proteomes" id="UP000813385"/>
    </source>
</evidence>
<comment type="subcellular location">
    <subcellularLocation>
        <location evidence="1">Mitochondrion</location>
    </subcellularLocation>
</comment>
<protein>
    <submittedName>
        <fullName evidence="4">Uncharacterized protein</fullName>
    </submittedName>
</protein>
<evidence type="ECO:0000256" key="1">
    <source>
        <dbReference type="ARBA" id="ARBA00004173"/>
    </source>
</evidence>
<dbReference type="InterPro" id="IPR051975">
    <property type="entry name" value="mtLSU_mL45"/>
</dbReference>
<keyword evidence="2" id="KW-0809">Transit peptide</keyword>
<dbReference type="GO" id="GO:0005739">
    <property type="term" value="C:mitochondrion"/>
    <property type="evidence" value="ECO:0007669"/>
    <property type="project" value="UniProtKB-SubCell"/>
</dbReference>
<evidence type="ECO:0000256" key="2">
    <source>
        <dbReference type="ARBA" id="ARBA00022946"/>
    </source>
</evidence>
<dbReference type="Gene3D" id="3.10.450.240">
    <property type="match status" value="1"/>
</dbReference>
<accession>A0A8K0X1E8</accession>
<dbReference type="EMBL" id="JAGPXD010000004">
    <property type="protein sequence ID" value="KAH7358594.1"/>
    <property type="molecule type" value="Genomic_DNA"/>
</dbReference>
<dbReference type="PANTHER" id="PTHR28554">
    <property type="entry name" value="39S RIBOSOMAL PROTEIN L45, MITOCHONDRIAL"/>
    <property type="match status" value="1"/>
</dbReference>
<dbReference type="OrthoDB" id="19619at2759"/>
<keyword evidence="5" id="KW-1185">Reference proteome</keyword>
<proteinExistence type="predicted"/>
<reference evidence="4" key="1">
    <citation type="journal article" date="2021" name="Nat. Commun.">
        <title>Genetic determinants of endophytism in the Arabidopsis root mycobiome.</title>
        <authorList>
            <person name="Mesny F."/>
            <person name="Miyauchi S."/>
            <person name="Thiergart T."/>
            <person name="Pickel B."/>
            <person name="Atanasova L."/>
            <person name="Karlsson M."/>
            <person name="Huettel B."/>
            <person name="Barry K.W."/>
            <person name="Haridas S."/>
            <person name="Chen C."/>
            <person name="Bauer D."/>
            <person name="Andreopoulos W."/>
            <person name="Pangilinan J."/>
            <person name="LaButti K."/>
            <person name="Riley R."/>
            <person name="Lipzen A."/>
            <person name="Clum A."/>
            <person name="Drula E."/>
            <person name="Henrissat B."/>
            <person name="Kohler A."/>
            <person name="Grigoriev I.V."/>
            <person name="Martin F.M."/>
            <person name="Hacquard S."/>
        </authorList>
    </citation>
    <scope>NUCLEOTIDE SEQUENCE</scope>
    <source>
        <strain evidence="4">MPI-CAGE-AT-0016</strain>
    </source>
</reference>
<dbReference type="AlphaFoldDB" id="A0A8K0X1E8"/>
<organism evidence="4 5">
    <name type="scientific">Plectosphaerella cucumerina</name>
    <dbReference type="NCBI Taxonomy" id="40658"/>
    <lineage>
        <taxon>Eukaryota</taxon>
        <taxon>Fungi</taxon>
        <taxon>Dikarya</taxon>
        <taxon>Ascomycota</taxon>
        <taxon>Pezizomycotina</taxon>
        <taxon>Sordariomycetes</taxon>
        <taxon>Hypocreomycetidae</taxon>
        <taxon>Glomerellales</taxon>
        <taxon>Plectosphaerellaceae</taxon>
        <taxon>Plectosphaerella</taxon>
    </lineage>
</organism>
<keyword evidence="3" id="KW-0496">Mitochondrion</keyword>
<gene>
    <name evidence="4" type="ORF">B0T11DRAFT_330368</name>
</gene>